<evidence type="ECO:0000313" key="4">
    <source>
        <dbReference type="Proteomes" id="UP000522333"/>
    </source>
</evidence>
<dbReference type="EMBL" id="JABAFY010000021">
    <property type="protein sequence ID" value="NME52259.1"/>
    <property type="molecule type" value="Genomic_DNA"/>
</dbReference>
<dbReference type="GO" id="GO:0003743">
    <property type="term" value="F:translation initiation factor activity"/>
    <property type="evidence" value="ECO:0007669"/>
    <property type="project" value="UniProtKB-KW"/>
</dbReference>
<organism evidence="3 4">
    <name type="scientific">Desulfovibrio piger</name>
    <dbReference type="NCBI Taxonomy" id="901"/>
    <lineage>
        <taxon>Bacteria</taxon>
        <taxon>Pseudomonadati</taxon>
        <taxon>Thermodesulfobacteriota</taxon>
        <taxon>Desulfovibrionia</taxon>
        <taxon>Desulfovibrionales</taxon>
        <taxon>Desulfovibrionaceae</taxon>
        <taxon>Desulfovibrio</taxon>
    </lineage>
</organism>
<feature type="region of interest" description="Disordered" evidence="1">
    <location>
        <begin position="26"/>
        <end position="58"/>
    </location>
</feature>
<reference evidence="3 4" key="1">
    <citation type="submission" date="2020-04" db="EMBL/GenBank/DDBJ databases">
        <authorList>
            <person name="Hitch T.C.A."/>
            <person name="Wylensek D."/>
            <person name="Clavel T."/>
        </authorList>
    </citation>
    <scope>NUCLEOTIDE SEQUENCE [LARGE SCALE GENOMIC DNA]</scope>
    <source>
        <strain evidence="3 4">PG-251-APC-1</strain>
    </source>
</reference>
<dbReference type="RefSeq" id="WP_168935638.1">
    <property type="nucleotide sequence ID" value="NZ_CAMDEI010000004.1"/>
</dbReference>
<dbReference type="AlphaFoldDB" id="A0A848CHB6"/>
<name>A0A848CHB6_9BACT</name>
<keyword evidence="3" id="KW-0648">Protein biosynthesis</keyword>
<gene>
    <name evidence="3" type="ORF">HF854_06895</name>
</gene>
<protein>
    <submittedName>
        <fullName evidence="3">Translation initiation factor 2</fullName>
    </submittedName>
</protein>
<feature type="chain" id="PRO_5044226863" evidence="2">
    <location>
        <begin position="22"/>
        <end position="166"/>
    </location>
</feature>
<evidence type="ECO:0000313" key="3">
    <source>
        <dbReference type="EMBL" id="NME52259.1"/>
    </source>
</evidence>
<proteinExistence type="predicted"/>
<evidence type="ECO:0000256" key="1">
    <source>
        <dbReference type="SAM" id="MobiDB-lite"/>
    </source>
</evidence>
<feature type="signal peptide" evidence="2">
    <location>
        <begin position="1"/>
        <end position="21"/>
    </location>
</feature>
<sequence>MKKILAVSLLTSLLCGGCALFGGDEGSSPATAAPAEEAATETAKAPEKAPAKAAPVSQSKLEADLYKTGQSLVGRASRTVMPSKAHKEVRKVGKEYVATYVEVDTDSLTTEVRKGARGYVGFIRYSEHVYECRGASKSAALSAPCEKIKTRNLNEMIRHDGKKWQY</sequence>
<accession>A0A848CHB6</accession>
<keyword evidence="3" id="KW-0396">Initiation factor</keyword>
<comment type="caution">
    <text evidence="3">The sequence shown here is derived from an EMBL/GenBank/DDBJ whole genome shotgun (WGS) entry which is preliminary data.</text>
</comment>
<feature type="compositionally biased region" description="Low complexity" evidence="1">
    <location>
        <begin position="29"/>
        <end position="43"/>
    </location>
</feature>
<dbReference type="Proteomes" id="UP000522333">
    <property type="component" value="Unassembled WGS sequence"/>
</dbReference>
<evidence type="ECO:0000256" key="2">
    <source>
        <dbReference type="SAM" id="SignalP"/>
    </source>
</evidence>
<keyword evidence="2" id="KW-0732">Signal</keyword>